<dbReference type="PRINTS" id="PR00598">
    <property type="entry name" value="HTHMARR"/>
</dbReference>
<evidence type="ECO:0000256" key="1">
    <source>
        <dbReference type="ARBA" id="ARBA00023015"/>
    </source>
</evidence>
<dbReference type="STRING" id="521011.Mpal_1655"/>
<dbReference type="RefSeq" id="WP_012618286.1">
    <property type="nucleotide sequence ID" value="NC_011832.1"/>
</dbReference>
<protein>
    <submittedName>
        <fullName evidence="5">Transcriptional regulator, MarR family</fullName>
    </submittedName>
</protein>
<sequence length="155" mass="17907">MREDEEIPLAGLVSVIARTHGIMMNYRLRPYDLSSGQFPLLMHLSHQQNITQESLARHLHLDKGAIARAARKLEDTGYISRTPDPVNRRAFRLLLTEKGEQIVSKIQMIDQEWDDQVCDGLSPEERVDLNALLNRIAMNCIRNIRNREEPSHDRI</sequence>
<name>B8GJC6_METPE</name>
<dbReference type="InterPro" id="IPR000835">
    <property type="entry name" value="HTH_MarR-typ"/>
</dbReference>
<dbReference type="SUPFAM" id="SSF46785">
    <property type="entry name" value="Winged helix' DNA-binding domain"/>
    <property type="match status" value="1"/>
</dbReference>
<dbReference type="GeneID" id="7272197"/>
<dbReference type="SMART" id="SM00347">
    <property type="entry name" value="HTH_MARR"/>
    <property type="match status" value="1"/>
</dbReference>
<dbReference type="KEGG" id="mpl:Mpal_1655"/>
<dbReference type="PROSITE" id="PS01117">
    <property type="entry name" value="HTH_MARR_1"/>
    <property type="match status" value="1"/>
</dbReference>
<proteinExistence type="predicted"/>
<keyword evidence="3" id="KW-0804">Transcription</keyword>
<dbReference type="HOGENOM" id="CLU_083287_18_0_2"/>
<feature type="domain" description="HTH marR-type" evidence="4">
    <location>
        <begin position="6"/>
        <end position="138"/>
    </location>
</feature>
<dbReference type="AlphaFoldDB" id="B8GJC6"/>
<dbReference type="PROSITE" id="PS50995">
    <property type="entry name" value="HTH_MARR_2"/>
    <property type="match status" value="1"/>
</dbReference>
<evidence type="ECO:0000313" key="6">
    <source>
        <dbReference type="Proteomes" id="UP000002457"/>
    </source>
</evidence>
<dbReference type="InterPro" id="IPR023187">
    <property type="entry name" value="Tscrpt_reg_MarR-type_CS"/>
</dbReference>
<accession>B8GJC6</accession>
<dbReference type="eggNOG" id="arCOG03177">
    <property type="taxonomic scope" value="Archaea"/>
</dbReference>
<dbReference type="Proteomes" id="UP000002457">
    <property type="component" value="Chromosome"/>
</dbReference>
<dbReference type="PANTHER" id="PTHR42756:SF1">
    <property type="entry name" value="TRANSCRIPTIONAL REPRESSOR OF EMRAB OPERON"/>
    <property type="match status" value="1"/>
</dbReference>
<dbReference type="PANTHER" id="PTHR42756">
    <property type="entry name" value="TRANSCRIPTIONAL REGULATOR, MARR"/>
    <property type="match status" value="1"/>
</dbReference>
<keyword evidence="2" id="KW-0238">DNA-binding</keyword>
<gene>
    <name evidence="5" type="ordered locus">Mpal_1655</name>
</gene>
<dbReference type="EMBL" id="CP001338">
    <property type="protein sequence ID" value="ACL16967.1"/>
    <property type="molecule type" value="Genomic_DNA"/>
</dbReference>
<organism evidence="5 6">
    <name type="scientific">Methanosphaerula palustris (strain ATCC BAA-1556 / DSM 19958 / E1-9c)</name>
    <dbReference type="NCBI Taxonomy" id="521011"/>
    <lineage>
        <taxon>Archaea</taxon>
        <taxon>Methanobacteriati</taxon>
        <taxon>Methanobacteriota</taxon>
        <taxon>Stenosarchaea group</taxon>
        <taxon>Methanomicrobia</taxon>
        <taxon>Methanomicrobiales</taxon>
        <taxon>Methanoregulaceae</taxon>
        <taxon>Methanosphaerula</taxon>
    </lineage>
</organism>
<dbReference type="Gene3D" id="1.10.10.10">
    <property type="entry name" value="Winged helix-like DNA-binding domain superfamily/Winged helix DNA-binding domain"/>
    <property type="match status" value="1"/>
</dbReference>
<dbReference type="GO" id="GO:0003700">
    <property type="term" value="F:DNA-binding transcription factor activity"/>
    <property type="evidence" value="ECO:0007669"/>
    <property type="project" value="InterPro"/>
</dbReference>
<evidence type="ECO:0000259" key="4">
    <source>
        <dbReference type="PROSITE" id="PS50995"/>
    </source>
</evidence>
<dbReference type="GO" id="GO:0003677">
    <property type="term" value="F:DNA binding"/>
    <property type="evidence" value="ECO:0007669"/>
    <property type="project" value="UniProtKB-KW"/>
</dbReference>
<evidence type="ECO:0000256" key="2">
    <source>
        <dbReference type="ARBA" id="ARBA00023125"/>
    </source>
</evidence>
<keyword evidence="1" id="KW-0805">Transcription regulation</keyword>
<dbReference type="InterPro" id="IPR036388">
    <property type="entry name" value="WH-like_DNA-bd_sf"/>
</dbReference>
<evidence type="ECO:0000313" key="5">
    <source>
        <dbReference type="EMBL" id="ACL16967.1"/>
    </source>
</evidence>
<reference evidence="5 6" key="1">
    <citation type="journal article" date="2015" name="Genome Announc.">
        <title>Complete Genome Sequence of Methanosphaerula palustris E1-9CT, a Hydrogenotrophic Methanogen Isolated from a Minerotrophic Fen Peatland.</title>
        <authorList>
            <person name="Cadillo-Quiroz H."/>
            <person name="Browne P."/>
            <person name="Kyrpides N."/>
            <person name="Woyke T."/>
            <person name="Goodwin L."/>
            <person name="Detter C."/>
            <person name="Yavitt J.B."/>
            <person name="Zinder S.H."/>
        </authorList>
    </citation>
    <scope>NUCLEOTIDE SEQUENCE [LARGE SCALE GENOMIC DNA]</scope>
    <source>
        <strain evidence="6">ATCC BAA-1556 / DSM 19958 / E1-9c</strain>
    </source>
</reference>
<dbReference type="Pfam" id="PF01047">
    <property type="entry name" value="MarR"/>
    <property type="match status" value="1"/>
</dbReference>
<dbReference type="InterPro" id="IPR036390">
    <property type="entry name" value="WH_DNA-bd_sf"/>
</dbReference>
<evidence type="ECO:0000256" key="3">
    <source>
        <dbReference type="ARBA" id="ARBA00023163"/>
    </source>
</evidence>
<keyword evidence="6" id="KW-1185">Reference proteome</keyword>